<dbReference type="Gene3D" id="3.40.50.720">
    <property type="entry name" value="NAD(P)-binding Rossmann-like Domain"/>
    <property type="match status" value="1"/>
</dbReference>
<dbReference type="PANTHER" id="PTHR11540">
    <property type="entry name" value="MALATE AND LACTATE DEHYDROGENASE"/>
    <property type="match status" value="1"/>
</dbReference>
<name>A0A813D133_POLGL</name>
<dbReference type="Pfam" id="PF02866">
    <property type="entry name" value="Ldh_1_C"/>
    <property type="match status" value="1"/>
</dbReference>
<feature type="domain" description="Lactate/malate dehydrogenase N-terminal" evidence="9">
    <location>
        <begin position="214"/>
        <end position="350"/>
    </location>
</feature>
<dbReference type="GO" id="GO:0006099">
    <property type="term" value="P:tricarboxylic acid cycle"/>
    <property type="evidence" value="ECO:0007669"/>
    <property type="project" value="UniProtKB-KW"/>
</dbReference>
<evidence type="ECO:0000256" key="4">
    <source>
        <dbReference type="ARBA" id="ARBA00022532"/>
    </source>
</evidence>
<keyword evidence="6" id="KW-0520">NAD</keyword>
<accession>A0A813D133</accession>
<dbReference type="SUPFAM" id="SSF56327">
    <property type="entry name" value="LDH C-terminal domain-like"/>
    <property type="match status" value="1"/>
</dbReference>
<dbReference type="InterPro" id="IPR022383">
    <property type="entry name" value="Lactate/malate_DH_C"/>
</dbReference>
<dbReference type="OrthoDB" id="4069699at2759"/>
<dbReference type="InterPro" id="IPR001236">
    <property type="entry name" value="Lactate/malate_DH_N"/>
</dbReference>
<dbReference type="InterPro" id="IPR015955">
    <property type="entry name" value="Lactate_DH/Glyco_Ohase_4_C"/>
</dbReference>
<evidence type="ECO:0000256" key="8">
    <source>
        <dbReference type="SAM" id="SignalP"/>
    </source>
</evidence>
<sequence length="521" mass="55752">MKMSGMGHAWLASASLAMLLGLHLRPELQVWAQDLGGEDVSDLIGIGSQVGEAAGLELADEGLSPGARRKRMRACSAAARMRLADRPQEADAAIAAMMAEKPATSSRAGSMADMTEEQAMGQLVFSMVLACYHTIDTASVDEVSQGRHLLLETSDVIFKEGTAPRRPTRQQFLLLESVMQEEQLKRMEQVSRFSNELCFHRCLLEFTVYLLFWSMLMAMDPNVSELCVYDLSIAMVPAQGVAADLSHLNKKCSVKGYAFDKDDRAINVAGECLTGCHLVLIPAGVPRKPGQDRKDLLKINAGIAGNVVEACAKFCPEAVVALIVNPVNSVGHLMCELWKKKGLKASKIVGITTLDIVRANKFVHELTGAAMDDISVPVIGGHAGTTILPLFSQCKTARSIPAAQIPGLDKRVQDAGTVVVAAKNGKGSATLSMAYAGARLGKAVLAGLAGEASVECAYVASDGVLPYFSSQVSFGKDGVEKVHDIGELNTYEKIRLAELTPVLLDEINAGLEYARDNDFAS</sequence>
<protein>
    <recommendedName>
        <fullName evidence="3">malate dehydrogenase</fullName>
        <ecNumber evidence="3">1.1.1.37</ecNumber>
    </recommendedName>
</protein>
<evidence type="ECO:0000313" key="12">
    <source>
        <dbReference type="Proteomes" id="UP000654075"/>
    </source>
</evidence>
<dbReference type="PROSITE" id="PS00068">
    <property type="entry name" value="MDH"/>
    <property type="match status" value="1"/>
</dbReference>
<dbReference type="Gene3D" id="3.90.110.10">
    <property type="entry name" value="Lactate dehydrogenase/glycoside hydrolase, family 4, C-terminal"/>
    <property type="match status" value="1"/>
</dbReference>
<dbReference type="Proteomes" id="UP000654075">
    <property type="component" value="Unassembled WGS sequence"/>
</dbReference>
<dbReference type="InterPro" id="IPR036291">
    <property type="entry name" value="NAD(P)-bd_dom_sf"/>
</dbReference>
<feature type="signal peptide" evidence="8">
    <location>
        <begin position="1"/>
        <end position="32"/>
    </location>
</feature>
<dbReference type="GO" id="GO:0030060">
    <property type="term" value="F:L-malate dehydrogenase (NAD+) activity"/>
    <property type="evidence" value="ECO:0007669"/>
    <property type="project" value="UniProtKB-EC"/>
</dbReference>
<organism evidence="11 12">
    <name type="scientific">Polarella glacialis</name>
    <name type="common">Dinoflagellate</name>
    <dbReference type="NCBI Taxonomy" id="89957"/>
    <lineage>
        <taxon>Eukaryota</taxon>
        <taxon>Sar</taxon>
        <taxon>Alveolata</taxon>
        <taxon>Dinophyceae</taxon>
        <taxon>Suessiales</taxon>
        <taxon>Suessiaceae</taxon>
        <taxon>Polarella</taxon>
    </lineage>
</organism>
<dbReference type="Pfam" id="PF00056">
    <property type="entry name" value="Ldh_1_N"/>
    <property type="match status" value="1"/>
</dbReference>
<keyword evidence="4" id="KW-0816">Tricarboxylic acid cycle</keyword>
<dbReference type="EMBL" id="CAJNNV010000234">
    <property type="protein sequence ID" value="CAE8581921.1"/>
    <property type="molecule type" value="Genomic_DNA"/>
</dbReference>
<keyword evidence="12" id="KW-1185">Reference proteome</keyword>
<dbReference type="NCBIfam" id="TIGR01772">
    <property type="entry name" value="MDH_euk_gproteo"/>
    <property type="match status" value="1"/>
</dbReference>
<dbReference type="GO" id="GO:0006108">
    <property type="term" value="P:malate metabolic process"/>
    <property type="evidence" value="ECO:0007669"/>
    <property type="project" value="InterPro"/>
</dbReference>
<comment type="subunit">
    <text evidence="2">Homodimer.</text>
</comment>
<keyword evidence="5" id="KW-0560">Oxidoreductase</keyword>
<dbReference type="SUPFAM" id="SSF51735">
    <property type="entry name" value="NAD(P)-binding Rossmann-fold domains"/>
    <property type="match status" value="1"/>
</dbReference>
<dbReference type="FunFam" id="3.90.110.10:FF:000001">
    <property type="entry name" value="Malate dehydrogenase"/>
    <property type="match status" value="1"/>
</dbReference>
<dbReference type="InterPro" id="IPR001252">
    <property type="entry name" value="Malate_DH_AS"/>
</dbReference>
<feature type="domain" description="Lactate/malate dehydrogenase C-terminal" evidence="10">
    <location>
        <begin position="352"/>
        <end position="512"/>
    </location>
</feature>
<gene>
    <name evidence="11" type="ORF">PGLA1383_LOCUS929</name>
</gene>
<comment type="similarity">
    <text evidence="1">Belongs to the LDH/MDH superfamily. MDH type 1 family.</text>
</comment>
<evidence type="ECO:0000256" key="5">
    <source>
        <dbReference type="ARBA" id="ARBA00023002"/>
    </source>
</evidence>
<evidence type="ECO:0000256" key="7">
    <source>
        <dbReference type="ARBA" id="ARBA00048313"/>
    </source>
</evidence>
<evidence type="ECO:0000256" key="3">
    <source>
        <dbReference type="ARBA" id="ARBA00012995"/>
    </source>
</evidence>
<dbReference type="EC" id="1.1.1.37" evidence="3"/>
<feature type="chain" id="PRO_5032331486" description="malate dehydrogenase" evidence="8">
    <location>
        <begin position="33"/>
        <end position="521"/>
    </location>
</feature>
<keyword evidence="8" id="KW-0732">Signal</keyword>
<evidence type="ECO:0000256" key="6">
    <source>
        <dbReference type="ARBA" id="ARBA00023027"/>
    </source>
</evidence>
<dbReference type="PANTHER" id="PTHR11540:SF16">
    <property type="entry name" value="MALATE DEHYDROGENASE, MITOCHONDRIAL"/>
    <property type="match status" value="1"/>
</dbReference>
<dbReference type="AlphaFoldDB" id="A0A813D133"/>
<comment type="catalytic activity">
    <reaction evidence="7">
        <text>(S)-malate + NAD(+) = oxaloacetate + NADH + H(+)</text>
        <dbReference type="Rhea" id="RHEA:21432"/>
        <dbReference type="ChEBI" id="CHEBI:15378"/>
        <dbReference type="ChEBI" id="CHEBI:15589"/>
        <dbReference type="ChEBI" id="CHEBI:16452"/>
        <dbReference type="ChEBI" id="CHEBI:57540"/>
        <dbReference type="ChEBI" id="CHEBI:57945"/>
        <dbReference type="EC" id="1.1.1.37"/>
    </reaction>
</comment>
<dbReference type="GO" id="GO:0005737">
    <property type="term" value="C:cytoplasm"/>
    <property type="evidence" value="ECO:0007669"/>
    <property type="project" value="TreeGrafter"/>
</dbReference>
<evidence type="ECO:0000259" key="9">
    <source>
        <dbReference type="Pfam" id="PF00056"/>
    </source>
</evidence>
<dbReference type="InterPro" id="IPR010097">
    <property type="entry name" value="Malate_DH_type1"/>
</dbReference>
<proteinExistence type="inferred from homology"/>
<evidence type="ECO:0000259" key="10">
    <source>
        <dbReference type="Pfam" id="PF02866"/>
    </source>
</evidence>
<evidence type="ECO:0000256" key="2">
    <source>
        <dbReference type="ARBA" id="ARBA00011738"/>
    </source>
</evidence>
<comment type="caution">
    <text evidence="11">The sequence shown here is derived from an EMBL/GenBank/DDBJ whole genome shotgun (WGS) entry which is preliminary data.</text>
</comment>
<evidence type="ECO:0000313" key="11">
    <source>
        <dbReference type="EMBL" id="CAE8581921.1"/>
    </source>
</evidence>
<evidence type="ECO:0000256" key="1">
    <source>
        <dbReference type="ARBA" id="ARBA00008824"/>
    </source>
</evidence>
<reference evidence="11" key="1">
    <citation type="submission" date="2021-02" db="EMBL/GenBank/DDBJ databases">
        <authorList>
            <person name="Dougan E. K."/>
            <person name="Rhodes N."/>
            <person name="Thang M."/>
            <person name="Chan C."/>
        </authorList>
    </citation>
    <scope>NUCLEOTIDE SEQUENCE</scope>
</reference>